<evidence type="ECO:0000256" key="1">
    <source>
        <dbReference type="SAM" id="MobiDB-lite"/>
    </source>
</evidence>
<gene>
    <name evidence="2" type="ORF">ANN_05288</name>
</gene>
<protein>
    <submittedName>
        <fullName evidence="2">Uncharacterized protein</fullName>
    </submittedName>
</protein>
<feature type="region of interest" description="Disordered" evidence="1">
    <location>
        <begin position="226"/>
        <end position="259"/>
    </location>
</feature>
<dbReference type="EMBL" id="JAJSOF020000013">
    <property type="protein sequence ID" value="KAJ4443614.1"/>
    <property type="molecule type" value="Genomic_DNA"/>
</dbReference>
<dbReference type="Proteomes" id="UP001148838">
    <property type="component" value="Unassembled WGS sequence"/>
</dbReference>
<organism evidence="2 3">
    <name type="scientific">Periplaneta americana</name>
    <name type="common">American cockroach</name>
    <name type="synonym">Blatta americana</name>
    <dbReference type="NCBI Taxonomy" id="6978"/>
    <lineage>
        <taxon>Eukaryota</taxon>
        <taxon>Metazoa</taxon>
        <taxon>Ecdysozoa</taxon>
        <taxon>Arthropoda</taxon>
        <taxon>Hexapoda</taxon>
        <taxon>Insecta</taxon>
        <taxon>Pterygota</taxon>
        <taxon>Neoptera</taxon>
        <taxon>Polyneoptera</taxon>
        <taxon>Dictyoptera</taxon>
        <taxon>Blattodea</taxon>
        <taxon>Blattoidea</taxon>
        <taxon>Blattidae</taxon>
        <taxon>Blattinae</taxon>
        <taxon>Periplaneta</taxon>
    </lineage>
</organism>
<dbReference type="InterPro" id="IPR036397">
    <property type="entry name" value="RNaseH_sf"/>
</dbReference>
<name>A0ABQ8TCI4_PERAM</name>
<keyword evidence="3" id="KW-1185">Reference proteome</keyword>
<feature type="compositionally biased region" description="Polar residues" evidence="1">
    <location>
        <begin position="243"/>
        <end position="252"/>
    </location>
</feature>
<reference evidence="2 3" key="1">
    <citation type="journal article" date="2022" name="Allergy">
        <title>Genome assembly and annotation of Periplaneta americana reveal a comprehensive cockroach allergen profile.</title>
        <authorList>
            <person name="Wang L."/>
            <person name="Xiong Q."/>
            <person name="Saelim N."/>
            <person name="Wang L."/>
            <person name="Nong W."/>
            <person name="Wan A.T."/>
            <person name="Shi M."/>
            <person name="Liu X."/>
            <person name="Cao Q."/>
            <person name="Hui J.H.L."/>
            <person name="Sookrung N."/>
            <person name="Leung T.F."/>
            <person name="Tungtrongchitr A."/>
            <person name="Tsui S.K.W."/>
        </authorList>
    </citation>
    <scope>NUCLEOTIDE SEQUENCE [LARGE SCALE GENOMIC DNA]</scope>
    <source>
        <strain evidence="2">PWHHKU_190912</strain>
    </source>
</reference>
<evidence type="ECO:0000313" key="3">
    <source>
        <dbReference type="Proteomes" id="UP001148838"/>
    </source>
</evidence>
<comment type="caution">
    <text evidence="2">The sequence shown here is derived from an EMBL/GenBank/DDBJ whole genome shotgun (WGS) entry which is preliminary data.</text>
</comment>
<feature type="region of interest" description="Disordered" evidence="1">
    <location>
        <begin position="324"/>
        <end position="347"/>
    </location>
</feature>
<feature type="compositionally biased region" description="Basic and acidic residues" evidence="1">
    <location>
        <begin position="226"/>
        <end position="236"/>
    </location>
</feature>
<sequence length="381" mass="43587">MGIRPIIGVRCAAEWKNSKKYHLEALELQMLESNTTVRRWSARARNETGATLNLCDKGRNGRPRTATDDAHRNRVNELLITANHCITQEHPSIQCGISREHEQSPDLNPIEYIWNRLDRRLRSREMRPTSASIVQLSAMLQEEWRRLQVDIIHKILCSNHEKVSAGLKKLFTRNQLLTKCLVSLRLNSILFRQSLMLAGSEFQSLGRAIVKEDEYEEVRWDATRVAKTDAGRREAPKGASGEQLPTSTTPASQAGPYQHRLQRQAGRRFSFWHLIGPTLSNPVEDNVGPIRCQKENLRPITASTPPSRARRLFPYPTTALKMTTQRSKRQPLIPRERGRSPEAYPHTMYTSRGSLREQRTGLFLLKARQIRTSAVEVCDTN</sequence>
<dbReference type="Gene3D" id="3.30.420.10">
    <property type="entry name" value="Ribonuclease H-like superfamily/Ribonuclease H"/>
    <property type="match status" value="1"/>
</dbReference>
<accession>A0ABQ8TCI4</accession>
<proteinExistence type="predicted"/>
<evidence type="ECO:0000313" key="2">
    <source>
        <dbReference type="EMBL" id="KAJ4443614.1"/>
    </source>
</evidence>